<keyword evidence="3" id="KW-1185">Reference proteome</keyword>
<dbReference type="GeneID" id="39471173"/>
<dbReference type="RefSeq" id="WP_121614501.1">
    <property type="nucleotide sequence ID" value="NZ_CP033045.1"/>
</dbReference>
<dbReference type="AlphaFoldDB" id="A0A4V2RBU9"/>
<dbReference type="EMBL" id="SLVV01000020">
    <property type="protein sequence ID" value="TCN18450.1"/>
    <property type="molecule type" value="Genomic_DNA"/>
</dbReference>
<proteinExistence type="predicted"/>
<dbReference type="OrthoDB" id="2915497at2"/>
<accession>A0A4V2RBU9</accession>
<evidence type="ECO:0000313" key="3">
    <source>
        <dbReference type="Proteomes" id="UP000295689"/>
    </source>
</evidence>
<feature type="coiled-coil region" evidence="1">
    <location>
        <begin position="30"/>
        <end position="64"/>
    </location>
</feature>
<reference evidence="2 3" key="1">
    <citation type="journal article" date="2015" name="Stand. Genomic Sci.">
        <title>Genomic Encyclopedia of Bacterial and Archaeal Type Strains, Phase III: the genomes of soil and plant-associated and newly described type strains.</title>
        <authorList>
            <person name="Whitman W.B."/>
            <person name="Woyke T."/>
            <person name="Klenk H.P."/>
            <person name="Zhou Y."/>
            <person name="Lilburn T.G."/>
            <person name="Beck B.J."/>
            <person name="De Vos P."/>
            <person name="Vandamme P."/>
            <person name="Eisen J.A."/>
            <person name="Garrity G."/>
            <person name="Hugenholtz P."/>
            <person name="Kyrpides N.C."/>
        </authorList>
    </citation>
    <scope>NUCLEOTIDE SEQUENCE [LARGE SCALE GENOMIC DNA]</scope>
    <source>
        <strain evidence="2 3">CV53</strain>
    </source>
</reference>
<sequence length="198" mass="22692">MNKVAVSLLGLSILANIFLGFMYVGQKTIATQVEAKQRETQDQMEQVREDAKKRAQELDTFQQNEALYAIEQSDEVKGFVEETFKRLFHYDNKSYVERFDGVRDRLSESVISKLSASGENGSTQIEFKNEVKAVSVYLSALDIDRAKALVNMETQYSVGGSEFPRRHQMYEVTLSREGEEWLVDKLEMMGAFEPFEES</sequence>
<comment type="caution">
    <text evidence="2">The sequence shown here is derived from an EMBL/GenBank/DDBJ whole genome shotgun (WGS) entry which is preliminary data.</text>
</comment>
<keyword evidence="1" id="KW-0175">Coiled coil</keyword>
<organism evidence="2 3">
    <name type="scientific">Mesobacillus foraminis</name>
    <dbReference type="NCBI Taxonomy" id="279826"/>
    <lineage>
        <taxon>Bacteria</taxon>
        <taxon>Bacillati</taxon>
        <taxon>Bacillota</taxon>
        <taxon>Bacilli</taxon>
        <taxon>Bacillales</taxon>
        <taxon>Bacillaceae</taxon>
        <taxon>Mesobacillus</taxon>
    </lineage>
</organism>
<evidence type="ECO:0000313" key="2">
    <source>
        <dbReference type="EMBL" id="TCN18450.1"/>
    </source>
</evidence>
<dbReference type="Proteomes" id="UP000295689">
    <property type="component" value="Unassembled WGS sequence"/>
</dbReference>
<gene>
    <name evidence="2" type="ORF">EV146_12049</name>
</gene>
<protein>
    <recommendedName>
        <fullName evidence="4">Mce-associated membrane protein</fullName>
    </recommendedName>
</protein>
<evidence type="ECO:0008006" key="4">
    <source>
        <dbReference type="Google" id="ProtNLM"/>
    </source>
</evidence>
<name>A0A4V2RBU9_9BACI</name>
<evidence type="ECO:0000256" key="1">
    <source>
        <dbReference type="SAM" id="Coils"/>
    </source>
</evidence>